<feature type="transmembrane region" description="Helical" evidence="1">
    <location>
        <begin position="737"/>
        <end position="754"/>
    </location>
</feature>
<evidence type="ECO:0000259" key="4">
    <source>
        <dbReference type="Pfam" id="PF12969"/>
    </source>
</evidence>
<dbReference type="RefSeq" id="WP_155456042.1">
    <property type="nucleotide sequence ID" value="NZ_WNKX01000019.1"/>
</dbReference>
<dbReference type="Proteomes" id="UP000472320">
    <property type="component" value="Unassembled WGS sequence"/>
</dbReference>
<evidence type="ECO:0000313" key="5">
    <source>
        <dbReference type="EMBL" id="MTW13114.1"/>
    </source>
</evidence>
<keyword evidence="2" id="KW-0732">Signal</keyword>
<feature type="transmembrane region" description="Helical" evidence="1">
    <location>
        <begin position="783"/>
        <end position="804"/>
    </location>
</feature>
<dbReference type="InterPro" id="IPR024618">
    <property type="entry name" value="DUF3857"/>
</dbReference>
<dbReference type="Gene3D" id="2.60.40.3140">
    <property type="match status" value="1"/>
</dbReference>
<gene>
    <name evidence="5" type="ORF">GM658_21130</name>
</gene>
<dbReference type="Pfam" id="PF12969">
    <property type="entry name" value="DUF3857"/>
    <property type="match status" value="1"/>
</dbReference>
<evidence type="ECO:0000256" key="2">
    <source>
        <dbReference type="SAM" id="SignalP"/>
    </source>
</evidence>
<dbReference type="Gene3D" id="3.10.620.30">
    <property type="match status" value="1"/>
</dbReference>
<name>A0A6L6QLZ3_9BURK</name>
<dbReference type="AlphaFoldDB" id="A0A6L6QLZ3"/>
<keyword evidence="1" id="KW-0812">Transmembrane</keyword>
<accession>A0A6L6QLZ3</accession>
<feature type="transmembrane region" description="Helical" evidence="1">
    <location>
        <begin position="712"/>
        <end position="731"/>
    </location>
</feature>
<evidence type="ECO:0000313" key="6">
    <source>
        <dbReference type="Proteomes" id="UP000472320"/>
    </source>
</evidence>
<reference evidence="5 6" key="1">
    <citation type="submission" date="2019-11" db="EMBL/GenBank/DDBJ databases">
        <title>Type strains purchased from KCTC, JCM and DSMZ.</title>
        <authorList>
            <person name="Lu H."/>
        </authorList>
    </citation>
    <scope>NUCLEOTIDE SEQUENCE [LARGE SCALE GENOMIC DNA]</scope>
    <source>
        <strain evidence="5 6">JCM 31587</strain>
    </source>
</reference>
<feature type="signal peptide" evidence="2">
    <location>
        <begin position="1"/>
        <end position="24"/>
    </location>
</feature>
<dbReference type="InterPro" id="IPR002931">
    <property type="entry name" value="Transglutaminase-like"/>
</dbReference>
<dbReference type="SUPFAM" id="SSF54001">
    <property type="entry name" value="Cysteine proteinases"/>
    <property type="match status" value="1"/>
</dbReference>
<feature type="domain" description="DUF3857" evidence="4">
    <location>
        <begin position="72"/>
        <end position="235"/>
    </location>
</feature>
<feature type="domain" description="Transglutaminase-like" evidence="3">
    <location>
        <begin position="285"/>
        <end position="390"/>
    </location>
</feature>
<feature type="transmembrane region" description="Helical" evidence="1">
    <location>
        <begin position="682"/>
        <end position="700"/>
    </location>
</feature>
<sequence>MKAGMRRSLFLLILLLVSTIFANAAEYRTGPAPAWVEPIAVDTARKAPGGQSSGEWNILSDVQSRIEKNGRVNYYHFANKALDAEGVRSVADISFVFDPSYEQLTIHAIRIIRGGKVIDKLASAKISVLQRETELEYRIYDGSKTVSVVLDDLRVGDVVEYAYSRRGVNPVFGNRIAGGAELQWSVPVGQASVRLMVPIGRTVATQLMNSTLQPRVREFDGYRDYRWSQQDVPALKVDGDAPANYNPYARVRWSEFADWRSVVDWGLPLYRLNGQVDPALNAAIEGIRRTAATPEARVRAVLQLAQSDIRYLGVEVGTGSHAPTAPSTVFQRRFGDCKDKALLVVAMLRELNVKAAPALVNTERREAIADVLPAPQVFNHVVVRATLNGRHYWLDPTMSPQGGDLEHLVQSDFGLALVLDEGEAGLVKMAGKEGRSRKQVHAVFDGTGGPEQPMRYTITTVSQGAAADSLRDQIARKGVADLQSQFLNYYARRYPEIKSAAPLRHVDDVKHNLFTTVESYEIPDFWKRRTQDNRREAYIRSSEIRSELNAPDFLNRTAPLATNYPREIEEITEVKLSGKWGLKPEAVEIKDAAFEFTHKKERGEGDVKYRLVDHLRWLKPQVEPDEVREHAANLKKAYNEVGITLYLDDAPAAAARPSARTTHEQIQAESDKARQAQQRSQLVQISILLAIWGVLAFLCWRSPETHRPLNWYLTGQLVWISFVLWVLFAGFNNTWKTQTLGLIIVFFGSSALLARSDRAPVTHWQYAHANPAAMDSMTLGVRYLVKTLSALPSLVLILCAGYYVKALAS</sequence>
<comment type="caution">
    <text evidence="5">The sequence shown here is derived from an EMBL/GenBank/DDBJ whole genome shotgun (WGS) entry which is preliminary data.</text>
</comment>
<keyword evidence="1" id="KW-0472">Membrane</keyword>
<keyword evidence="1" id="KW-1133">Transmembrane helix</keyword>
<evidence type="ECO:0000256" key="1">
    <source>
        <dbReference type="SAM" id="Phobius"/>
    </source>
</evidence>
<dbReference type="OrthoDB" id="8595007at2"/>
<proteinExistence type="predicted"/>
<feature type="chain" id="PRO_5027015178" evidence="2">
    <location>
        <begin position="25"/>
        <end position="809"/>
    </location>
</feature>
<evidence type="ECO:0000259" key="3">
    <source>
        <dbReference type="Pfam" id="PF01841"/>
    </source>
</evidence>
<dbReference type="InterPro" id="IPR038765">
    <property type="entry name" value="Papain-like_cys_pep_sf"/>
</dbReference>
<organism evidence="5 6">
    <name type="scientific">Massilia eburnea</name>
    <dbReference type="NCBI Taxonomy" id="1776165"/>
    <lineage>
        <taxon>Bacteria</taxon>
        <taxon>Pseudomonadati</taxon>
        <taxon>Pseudomonadota</taxon>
        <taxon>Betaproteobacteria</taxon>
        <taxon>Burkholderiales</taxon>
        <taxon>Oxalobacteraceae</taxon>
        <taxon>Telluria group</taxon>
        <taxon>Massilia</taxon>
    </lineage>
</organism>
<dbReference type="EMBL" id="WNKX01000019">
    <property type="protein sequence ID" value="MTW13114.1"/>
    <property type="molecule type" value="Genomic_DNA"/>
</dbReference>
<protein>
    <submittedName>
        <fullName evidence="5">DUF3857 domain-containing protein</fullName>
    </submittedName>
</protein>
<keyword evidence="6" id="KW-1185">Reference proteome</keyword>
<dbReference type="Pfam" id="PF01841">
    <property type="entry name" value="Transglut_core"/>
    <property type="match status" value="1"/>
</dbReference>